<gene>
    <name evidence="2" type="ORF">BCR44DRAFT_328898</name>
</gene>
<evidence type="ECO:0000313" key="3">
    <source>
        <dbReference type="Proteomes" id="UP000193411"/>
    </source>
</evidence>
<protein>
    <submittedName>
        <fullName evidence="2">Uncharacterized protein</fullName>
    </submittedName>
</protein>
<dbReference type="Proteomes" id="UP000193411">
    <property type="component" value="Unassembled WGS sequence"/>
</dbReference>
<keyword evidence="1" id="KW-0472">Membrane</keyword>
<feature type="transmembrane region" description="Helical" evidence="1">
    <location>
        <begin position="80"/>
        <end position="100"/>
    </location>
</feature>
<evidence type="ECO:0000256" key="1">
    <source>
        <dbReference type="SAM" id="Phobius"/>
    </source>
</evidence>
<comment type="caution">
    <text evidence="2">The sequence shown here is derived from an EMBL/GenBank/DDBJ whole genome shotgun (WGS) entry which is preliminary data.</text>
</comment>
<organism evidence="2 3">
    <name type="scientific">Catenaria anguillulae PL171</name>
    <dbReference type="NCBI Taxonomy" id="765915"/>
    <lineage>
        <taxon>Eukaryota</taxon>
        <taxon>Fungi</taxon>
        <taxon>Fungi incertae sedis</taxon>
        <taxon>Blastocladiomycota</taxon>
        <taxon>Blastocladiomycetes</taxon>
        <taxon>Blastocladiales</taxon>
        <taxon>Catenariaceae</taxon>
        <taxon>Catenaria</taxon>
    </lineage>
</organism>
<keyword evidence="1" id="KW-1133">Transmembrane helix</keyword>
<reference evidence="2 3" key="1">
    <citation type="submission" date="2016-07" db="EMBL/GenBank/DDBJ databases">
        <title>Pervasive Adenine N6-methylation of Active Genes in Fungi.</title>
        <authorList>
            <consortium name="DOE Joint Genome Institute"/>
            <person name="Mondo S.J."/>
            <person name="Dannebaum R.O."/>
            <person name="Kuo R.C."/>
            <person name="Labutti K."/>
            <person name="Haridas S."/>
            <person name="Kuo A."/>
            <person name="Salamov A."/>
            <person name="Ahrendt S.R."/>
            <person name="Lipzen A."/>
            <person name="Sullivan W."/>
            <person name="Andreopoulos W.B."/>
            <person name="Clum A."/>
            <person name="Lindquist E."/>
            <person name="Daum C."/>
            <person name="Ramamoorthy G.K."/>
            <person name="Gryganskyi A."/>
            <person name="Culley D."/>
            <person name="Magnuson J.K."/>
            <person name="James T.Y."/>
            <person name="O'Malley M.A."/>
            <person name="Stajich J.E."/>
            <person name="Spatafora J.W."/>
            <person name="Visel A."/>
            <person name="Grigoriev I.V."/>
        </authorList>
    </citation>
    <scope>NUCLEOTIDE SEQUENCE [LARGE SCALE GENOMIC DNA]</scope>
    <source>
        <strain evidence="2 3">PL171</strain>
    </source>
</reference>
<accession>A0A1Y2HUP5</accession>
<keyword evidence="1" id="KW-0812">Transmembrane</keyword>
<dbReference type="EMBL" id="MCFL01000012">
    <property type="protein sequence ID" value="ORZ37491.1"/>
    <property type="molecule type" value="Genomic_DNA"/>
</dbReference>
<feature type="transmembrane region" description="Helical" evidence="1">
    <location>
        <begin position="37"/>
        <end position="60"/>
    </location>
</feature>
<evidence type="ECO:0000313" key="2">
    <source>
        <dbReference type="EMBL" id="ORZ37491.1"/>
    </source>
</evidence>
<keyword evidence="3" id="KW-1185">Reference proteome</keyword>
<proteinExistence type="predicted"/>
<dbReference type="AlphaFoldDB" id="A0A1Y2HUP5"/>
<name>A0A1Y2HUP5_9FUNG</name>
<sequence length="101" mass="12060">MCVRWGLARLMAHLYWVGEPVYNFLFRFPFLFPQFNCLFLVFPLVMFFARPVSHVSLHFLRADASLPPFSHQFCFHPLPFSPRVLLLFLFVWYLFLLGNLS</sequence>